<evidence type="ECO:0000313" key="3">
    <source>
        <dbReference type="Proteomes" id="UP000585638"/>
    </source>
</evidence>
<dbReference type="CDD" id="cd15482">
    <property type="entry name" value="Sialidase_non-viral"/>
    <property type="match status" value="1"/>
</dbReference>
<evidence type="ECO:0008006" key="4">
    <source>
        <dbReference type="Google" id="ProtNLM"/>
    </source>
</evidence>
<dbReference type="AlphaFoldDB" id="A0A7W9NN60"/>
<sequence>MHRVRRTLSLIATVALAAAGLGVVAMPDAAATPFGYASLNPIQRHHVSGLLASVLNAADPAGHARTLAPRDVRRATPPASCANRFGDNVKVNQNCLNIGDTDLQGRGQAQNESWLSADPNNASHLVASYNDYRRGDGNCGVSYSLDGGSTWADSTVPDGFTRGTAFGGAARQYWQAGGDTSTAWDTKGNAYLSCQVFNRGAGTSASPDQSSAFYVFRSTGTNGASFNFTGRPVAEHDDTVGAGDFLLDKQLITVDNHPDSPFADRVYVTWTTFAADGTGYIYESHSADYGETFSAPVLVSTTSSLCDNTLGLPTPGGTCNQNQDSQPFTGPDGALYVVFNNFNNAVTGSENRSQVLLARSTDGGQSFSAPVRVGYFYELPDCAAYQNGQDAGRACVPEKGPSANSIFRASNYPIGAVDPTHANRVVVTYGSYINRNSNESNGCTPAGLSAATGGNLYTGVKDGSCNNDILLSTSTNFGAGFTGGSADPRALAVVTTAAGQARSDQFWQAAAFSPNGILAVSYYDRQYGADENIGYSDITASTSTDLAAFRHTRATSTSMPPPTQFSGTFMGDYTGVAVTPRTVYPIWSDTRPVDQFLCPGTGTPTTPPAVCEGGAANASVANDQDTYTTGTSLR</sequence>
<dbReference type="InterPro" id="IPR036278">
    <property type="entry name" value="Sialidase_sf"/>
</dbReference>
<name>A0A7W9NN60_9PSEU</name>
<evidence type="ECO:0000313" key="2">
    <source>
        <dbReference type="EMBL" id="MBB5898088.1"/>
    </source>
</evidence>
<gene>
    <name evidence="2" type="ORF">BJ998_009347</name>
</gene>
<dbReference type="PROSITE" id="PS51318">
    <property type="entry name" value="TAT"/>
    <property type="match status" value="1"/>
</dbReference>
<feature type="signal peptide" evidence="1">
    <location>
        <begin position="1"/>
        <end position="25"/>
    </location>
</feature>
<keyword evidence="3" id="KW-1185">Reference proteome</keyword>
<dbReference type="Gene3D" id="2.120.10.10">
    <property type="match status" value="1"/>
</dbReference>
<keyword evidence="1" id="KW-0732">Signal</keyword>
<dbReference type="InterPro" id="IPR006311">
    <property type="entry name" value="TAT_signal"/>
</dbReference>
<proteinExistence type="predicted"/>
<feature type="chain" id="PRO_5038568905" description="Exo-alpha-sialidase" evidence="1">
    <location>
        <begin position="26"/>
        <end position="634"/>
    </location>
</feature>
<evidence type="ECO:0000256" key="1">
    <source>
        <dbReference type="SAM" id="SignalP"/>
    </source>
</evidence>
<dbReference type="RefSeq" id="WP_184870550.1">
    <property type="nucleotide sequence ID" value="NZ_BAAAWY010000021.1"/>
</dbReference>
<organism evidence="2 3">
    <name type="scientific">Kutzneria kofuensis</name>
    <dbReference type="NCBI Taxonomy" id="103725"/>
    <lineage>
        <taxon>Bacteria</taxon>
        <taxon>Bacillati</taxon>
        <taxon>Actinomycetota</taxon>
        <taxon>Actinomycetes</taxon>
        <taxon>Pseudonocardiales</taxon>
        <taxon>Pseudonocardiaceae</taxon>
        <taxon>Kutzneria</taxon>
    </lineage>
</organism>
<dbReference type="Proteomes" id="UP000585638">
    <property type="component" value="Unassembled WGS sequence"/>
</dbReference>
<accession>A0A7W9NN60</accession>
<reference evidence="2 3" key="1">
    <citation type="submission" date="2020-08" db="EMBL/GenBank/DDBJ databases">
        <title>Sequencing the genomes of 1000 actinobacteria strains.</title>
        <authorList>
            <person name="Klenk H.-P."/>
        </authorList>
    </citation>
    <scope>NUCLEOTIDE SEQUENCE [LARGE SCALE GENOMIC DNA]</scope>
    <source>
        <strain evidence="2 3">DSM 43851</strain>
    </source>
</reference>
<dbReference type="SUPFAM" id="SSF50939">
    <property type="entry name" value="Sialidases"/>
    <property type="match status" value="1"/>
</dbReference>
<protein>
    <recommendedName>
        <fullName evidence="4">Exo-alpha-sialidase</fullName>
    </recommendedName>
</protein>
<dbReference type="EMBL" id="JACHIR010000005">
    <property type="protein sequence ID" value="MBB5898088.1"/>
    <property type="molecule type" value="Genomic_DNA"/>
</dbReference>
<comment type="caution">
    <text evidence="2">The sequence shown here is derived from an EMBL/GenBank/DDBJ whole genome shotgun (WGS) entry which is preliminary data.</text>
</comment>